<evidence type="ECO:0000313" key="3">
    <source>
        <dbReference type="Proteomes" id="UP000235315"/>
    </source>
</evidence>
<reference evidence="2 3" key="1">
    <citation type="submission" date="2018-01" db="EMBL/GenBank/DDBJ databases">
        <title>Tropical forage species Digitaria eriantha prevents oxidative stress under low temperature conditions by the incorporation of polyhydroxybutyrate-producing endophytic bacteria.</title>
        <authorList>
            <person name="Stritzler M."/>
            <person name="Ayub N."/>
        </authorList>
    </citation>
    <scope>NUCLEOTIDE SEQUENCE [LARGE SCALE GENOMIC DNA]</scope>
    <source>
        <strain evidence="2 3">FR1</strain>
    </source>
</reference>
<feature type="region of interest" description="Disordered" evidence="1">
    <location>
        <begin position="17"/>
        <end position="44"/>
    </location>
</feature>
<accession>A0ABM6R0R0</accession>
<organism evidence="2 3">
    <name type="scientific">Pseudomonas ogarae (strain DSM 112162 / CECT 30235 / F113)</name>
    <dbReference type="NCBI Taxonomy" id="1114970"/>
    <lineage>
        <taxon>Bacteria</taxon>
        <taxon>Pseudomonadati</taxon>
        <taxon>Pseudomonadota</taxon>
        <taxon>Gammaproteobacteria</taxon>
        <taxon>Pseudomonadales</taxon>
        <taxon>Pseudomonadaceae</taxon>
        <taxon>Pseudomonas</taxon>
    </lineage>
</organism>
<proteinExistence type="predicted"/>
<name>A0ABM6R0R0_PSEO1</name>
<evidence type="ECO:0000256" key="1">
    <source>
        <dbReference type="SAM" id="MobiDB-lite"/>
    </source>
</evidence>
<feature type="compositionally biased region" description="Basic and acidic residues" evidence="1">
    <location>
        <begin position="19"/>
        <end position="28"/>
    </location>
</feature>
<dbReference type="Proteomes" id="UP000235315">
    <property type="component" value="Chromosome"/>
</dbReference>
<sequence length="64" mass="7043">MLWRGDLSTLGCEAALRMPGHDKSDTSRRQIGAASRPSGDKSPRHRMCLYSLMKQCALIPPTSV</sequence>
<evidence type="ECO:0000313" key="2">
    <source>
        <dbReference type="EMBL" id="AUO47085.1"/>
    </source>
</evidence>
<gene>
    <name evidence="2" type="ORF">C1C98_17325</name>
</gene>
<dbReference type="EMBL" id="CP025738">
    <property type="protein sequence ID" value="AUO47085.1"/>
    <property type="molecule type" value="Genomic_DNA"/>
</dbReference>
<keyword evidence="3" id="KW-1185">Reference proteome</keyword>
<protein>
    <submittedName>
        <fullName evidence="2">Uncharacterized protein</fullName>
    </submittedName>
</protein>